<dbReference type="AlphaFoldDB" id="A0A8W7Q257"/>
<reference evidence="8" key="1">
    <citation type="submission" date="2022-08" db="UniProtKB">
        <authorList>
            <consortium name="EnsemblMetazoa"/>
        </authorList>
    </citation>
    <scope>IDENTIFICATION</scope>
</reference>
<protein>
    <recommendedName>
        <fullName evidence="6">Carboxylic ester hydrolase</fullName>
        <ecNumber evidence="6">3.1.1.-</ecNumber>
    </recommendedName>
</protein>
<dbReference type="InterPro" id="IPR029058">
    <property type="entry name" value="AB_hydrolase_fold"/>
</dbReference>
<keyword evidence="5" id="KW-0325">Glycoprotein</keyword>
<dbReference type="InterPro" id="IPR019819">
    <property type="entry name" value="Carboxylesterase_B_CS"/>
</dbReference>
<evidence type="ECO:0000256" key="4">
    <source>
        <dbReference type="ARBA" id="ARBA00023157"/>
    </source>
</evidence>
<feature type="domain" description="Carboxylesterase type B" evidence="7">
    <location>
        <begin position="58"/>
        <end position="558"/>
    </location>
</feature>
<organism evidence="8">
    <name type="scientific">Anopheles coluzzii</name>
    <name type="common">African malaria mosquito</name>
    <dbReference type="NCBI Taxonomy" id="1518534"/>
    <lineage>
        <taxon>Eukaryota</taxon>
        <taxon>Metazoa</taxon>
        <taxon>Ecdysozoa</taxon>
        <taxon>Arthropoda</taxon>
        <taxon>Hexapoda</taxon>
        <taxon>Insecta</taxon>
        <taxon>Pterygota</taxon>
        <taxon>Neoptera</taxon>
        <taxon>Endopterygota</taxon>
        <taxon>Diptera</taxon>
        <taxon>Nematocera</taxon>
        <taxon>Culicoidea</taxon>
        <taxon>Culicidae</taxon>
        <taxon>Anophelinae</taxon>
        <taxon>Anopheles</taxon>
    </lineage>
</organism>
<dbReference type="FunFam" id="3.40.50.1820:FF:000485">
    <property type="entry name" value="Carboxylic ester hydrolase"/>
    <property type="match status" value="1"/>
</dbReference>
<dbReference type="PROSITE" id="PS00122">
    <property type="entry name" value="CARBOXYLESTERASE_B_1"/>
    <property type="match status" value="1"/>
</dbReference>
<evidence type="ECO:0000259" key="7">
    <source>
        <dbReference type="Pfam" id="PF00135"/>
    </source>
</evidence>
<dbReference type="EC" id="3.1.1.-" evidence="6"/>
<comment type="similarity">
    <text evidence="1 6">Belongs to the type-B carboxylesterase/lipase family.</text>
</comment>
<name>A0A8W7Q257_ANOCL</name>
<evidence type="ECO:0000313" key="8">
    <source>
        <dbReference type="EnsemblMetazoa" id="ACOM041422-PA.1"/>
    </source>
</evidence>
<keyword evidence="2" id="KW-0719">Serine esterase</keyword>
<keyword evidence="4" id="KW-1015">Disulfide bond</keyword>
<dbReference type="InterPro" id="IPR050309">
    <property type="entry name" value="Type-B_Carboxylest/Lipase"/>
</dbReference>
<dbReference type="VEuPathDB" id="VectorBase:ACON2_031292"/>
<dbReference type="EnsemblMetazoa" id="ACOM041422-RA">
    <property type="protein sequence ID" value="ACOM041422-PA.1"/>
    <property type="gene ID" value="ACOM041422"/>
</dbReference>
<evidence type="ECO:0000256" key="1">
    <source>
        <dbReference type="ARBA" id="ARBA00005964"/>
    </source>
</evidence>
<dbReference type="Pfam" id="PF00135">
    <property type="entry name" value="COesterase"/>
    <property type="match status" value="1"/>
</dbReference>
<dbReference type="Gene3D" id="3.40.50.1820">
    <property type="entry name" value="alpha/beta hydrolase"/>
    <property type="match status" value="1"/>
</dbReference>
<evidence type="ECO:0000256" key="3">
    <source>
        <dbReference type="ARBA" id="ARBA00022801"/>
    </source>
</evidence>
<dbReference type="InterPro" id="IPR002018">
    <property type="entry name" value="CarbesteraseB"/>
</dbReference>
<dbReference type="PANTHER" id="PTHR11559">
    <property type="entry name" value="CARBOXYLESTERASE"/>
    <property type="match status" value="1"/>
</dbReference>
<sequence>LRRRSVKPITVTVMYGAGVLLLLIVCTTHNPCQSVPAEVVEEDTGACLVRFGDAATGEGVYNKTFNNVPYCAFLGIRYAKPPVGELRFANPVLEDPVDQRNYTAYGSVCPQFKNINRQNGIVGSEDCLYLNVFAPVQHVDSEQETTHVKYPVLVFIHGGSFVAGSGEVHGVDLLMENELIVITLNYRLGVLGFLKSERLNITGNYGLRDQQAALQWVQRNVHHFGGDPARVTLMGHSAGGASVTHQLYNEQAAGLFQSVIVLSGSMLAPWAVLYDHLRCQDNYVHDMDARTLPEFQQLELEQFFIPDRKLRYTFAYCSMFYVCFIPTMSNRTVEDGAFFSHSPHEAVRVKTPPQMPILISETATEFEFLLPHIFDFWMSTNYPNQNHPMIRRRIGEILDNVGNWAVAQGLEPTKQLFYQKMANMANLYYPIRRLLGVLGKHLHEDQLYYLRFEFDGKFGEYKKKIYAQHLQTNKYGALHGDELGYIFSPYNLRDALANRSEYRKELSVQIRTVELIANFVKYGNPTPKRSKLSDIVWPPYSEANNHTQYLNIDEEFTLRRVDNRHNLYYLIWKIVYECLYHGHCDTITKLEQLGEQYGGMLVAQANDDGLDVLDEEMKSNLT</sequence>
<evidence type="ECO:0000256" key="5">
    <source>
        <dbReference type="ARBA" id="ARBA00023180"/>
    </source>
</evidence>
<dbReference type="InterPro" id="IPR019826">
    <property type="entry name" value="Carboxylesterase_B_AS"/>
</dbReference>
<proteinExistence type="inferred from homology"/>
<keyword evidence="3 6" id="KW-0378">Hydrolase</keyword>
<dbReference type="SUPFAM" id="SSF53474">
    <property type="entry name" value="alpha/beta-Hydrolases"/>
    <property type="match status" value="1"/>
</dbReference>
<evidence type="ECO:0000256" key="6">
    <source>
        <dbReference type="RuleBase" id="RU361235"/>
    </source>
</evidence>
<dbReference type="Proteomes" id="UP000075882">
    <property type="component" value="Unassembled WGS sequence"/>
</dbReference>
<accession>A0A8W7Q257</accession>
<dbReference type="GO" id="GO:0052689">
    <property type="term" value="F:carboxylic ester hydrolase activity"/>
    <property type="evidence" value="ECO:0007669"/>
    <property type="project" value="UniProtKB-KW"/>
</dbReference>
<evidence type="ECO:0000256" key="2">
    <source>
        <dbReference type="ARBA" id="ARBA00022487"/>
    </source>
</evidence>
<dbReference type="PROSITE" id="PS00941">
    <property type="entry name" value="CARBOXYLESTERASE_B_2"/>
    <property type="match status" value="1"/>
</dbReference>